<comment type="caution">
    <text evidence="1">The sequence shown here is derived from an EMBL/GenBank/DDBJ whole genome shotgun (WGS) entry which is preliminary data.</text>
</comment>
<accession>A0A4V1KQD5</accession>
<sequence>MKIVKIEGRNELHIIGTRELLSDNEIKRIALENDVQKYSSKVYEVFRHSRVNSGFKHFAYQLNY</sequence>
<evidence type="ECO:0000313" key="1">
    <source>
        <dbReference type="EMBL" id="RXG21032.1"/>
    </source>
</evidence>
<dbReference type="Proteomes" id="UP000289238">
    <property type="component" value="Unassembled WGS sequence"/>
</dbReference>
<evidence type="ECO:0000313" key="2">
    <source>
        <dbReference type="Proteomes" id="UP000289238"/>
    </source>
</evidence>
<name>A0A4V1KQD5_9FLAO</name>
<protein>
    <submittedName>
        <fullName evidence="1">Uncharacterized protein</fullName>
    </submittedName>
</protein>
<dbReference type="EMBL" id="QOVM01000006">
    <property type="protein sequence ID" value="RXG21032.1"/>
    <property type="molecule type" value="Genomic_DNA"/>
</dbReference>
<gene>
    <name evidence="1" type="ORF">DSM00_2546</name>
</gene>
<dbReference type="AlphaFoldDB" id="A0A4V1KQD5"/>
<reference evidence="1 2" key="1">
    <citation type="submission" date="2018-07" db="EMBL/GenBank/DDBJ databases">
        <title>Leeuwenhoekiella genomics.</title>
        <authorList>
            <person name="Tahon G."/>
            <person name="Willems A."/>
        </authorList>
    </citation>
    <scope>NUCLEOTIDE SEQUENCE [LARGE SCALE GENOMIC DNA]</scope>
    <source>
        <strain evidence="1 2">LMG 22550</strain>
    </source>
</reference>
<proteinExistence type="predicted"/>
<keyword evidence="2" id="KW-1185">Reference proteome</keyword>
<organism evidence="1 2">
    <name type="scientific">Leeuwenhoekiella aequorea</name>
    <dbReference type="NCBI Taxonomy" id="283736"/>
    <lineage>
        <taxon>Bacteria</taxon>
        <taxon>Pseudomonadati</taxon>
        <taxon>Bacteroidota</taxon>
        <taxon>Flavobacteriia</taxon>
        <taxon>Flavobacteriales</taxon>
        <taxon>Flavobacteriaceae</taxon>
        <taxon>Leeuwenhoekiella</taxon>
    </lineage>
</organism>